<evidence type="ECO:0000313" key="9">
    <source>
        <dbReference type="Proteomes" id="UP000273278"/>
    </source>
</evidence>
<gene>
    <name evidence="7" type="primary">aroC</name>
    <name evidence="8" type="ORF">BKD89_01630</name>
</gene>
<evidence type="ECO:0000256" key="6">
    <source>
        <dbReference type="ARBA" id="ARBA00023239"/>
    </source>
</evidence>
<dbReference type="EC" id="4.2.3.5" evidence="3 7"/>
<comment type="caution">
    <text evidence="7">Lacks conserved residue(s) required for the propagation of feature annotation.</text>
</comment>
<dbReference type="GO" id="GO:0009423">
    <property type="term" value="P:chorismate biosynthetic process"/>
    <property type="evidence" value="ECO:0007669"/>
    <property type="project" value="UniProtKB-UniRule"/>
</dbReference>
<proteinExistence type="inferred from homology"/>
<keyword evidence="7" id="KW-0285">Flavoprotein</keyword>
<dbReference type="OMA" id="MLSINAV"/>
<name>A0A3G3IF69_9ARCH</name>
<dbReference type="PANTHER" id="PTHR21085:SF0">
    <property type="entry name" value="CHORISMATE SYNTHASE"/>
    <property type="match status" value="1"/>
</dbReference>
<reference evidence="8 9" key="1">
    <citation type="submission" date="2016-10" db="EMBL/GenBank/DDBJ databases">
        <title>Complete genome of the TMA-utilizing, human hosted archaeon Methanomethylophilus alvus Gen. nov, sp. nov., strain Mx-05, derived from a pure culture.</title>
        <authorList>
            <person name="Brugere J.-F."/>
            <person name="Ben Hania W."/>
            <person name="Chaudhary P.P."/>
            <person name="Gaci N."/>
            <person name="Borrel G."/>
            <person name="Cao Van Tuat L."/>
            <person name="Fardeau M.-L."/>
            <person name="Harris H.M.B."/>
            <person name="O'Toole P.W."/>
            <person name="Ollivier B."/>
        </authorList>
    </citation>
    <scope>NUCLEOTIDE SEQUENCE [LARGE SCALE GENOMIC DNA]</scope>
    <source>
        <strain evidence="8 9">Mx-05</strain>
    </source>
</reference>
<evidence type="ECO:0000256" key="3">
    <source>
        <dbReference type="ARBA" id="ARBA00013036"/>
    </source>
</evidence>
<dbReference type="Proteomes" id="UP000273278">
    <property type="component" value="Chromosome"/>
</dbReference>
<sequence>MYTLGKKLRFSLFGKSHGPCVGCVLEGVPQGTPIDMESLAHDMALRKPSKGIGTDRVEADKVDVICGIEDGKADGNAIILEIANGNVDDSKYLPFEETPRPGHADLPALLALPKFDIRGGGQFSGRLTAAIVAAGGIARQMLAAKGIVIGSFCRSIGNVEDCDERGIEDAKRSEGFPTRACTPELDAMMSDCIMAARKDMDSVGGVVECIVTGLPIGFGGIWFDSLDAELAHAVFGIPACKGVEFGKGFDITRMRGSESNDAYRMKDGRIVTKTNNMGGVVGGMSDGADLVFRAAFKPTPSIGAKQETVDLKTCEDAELEIKGRHDPCIAPRAASVVEAVTALVLADQMERGL</sequence>
<dbReference type="PIRSF" id="PIRSF001456">
    <property type="entry name" value="Chorismate_synth"/>
    <property type="match status" value="1"/>
</dbReference>
<evidence type="ECO:0000256" key="4">
    <source>
        <dbReference type="ARBA" id="ARBA00022605"/>
    </source>
</evidence>
<dbReference type="NCBIfam" id="NF003793">
    <property type="entry name" value="PRK05382.1"/>
    <property type="match status" value="1"/>
</dbReference>
<dbReference type="PROSITE" id="PS00789">
    <property type="entry name" value="CHORISMATE_SYNTHASE_3"/>
    <property type="match status" value="1"/>
</dbReference>
<keyword evidence="6 7" id="KW-0456">Lyase</keyword>
<feature type="binding site" evidence="7">
    <location>
        <begin position="297"/>
        <end position="301"/>
    </location>
    <ligand>
        <name>FMN</name>
        <dbReference type="ChEBI" id="CHEBI:58210"/>
    </ligand>
</feature>
<evidence type="ECO:0000256" key="2">
    <source>
        <dbReference type="ARBA" id="ARBA00008014"/>
    </source>
</evidence>
<comment type="catalytic activity">
    <reaction evidence="7">
        <text>5-O-(1-carboxyvinyl)-3-phosphoshikimate = chorismate + phosphate</text>
        <dbReference type="Rhea" id="RHEA:21020"/>
        <dbReference type="ChEBI" id="CHEBI:29748"/>
        <dbReference type="ChEBI" id="CHEBI:43474"/>
        <dbReference type="ChEBI" id="CHEBI:57701"/>
        <dbReference type="EC" id="4.2.3.5"/>
    </reaction>
</comment>
<evidence type="ECO:0000256" key="5">
    <source>
        <dbReference type="ARBA" id="ARBA00023141"/>
    </source>
</evidence>
<organism evidence="8 9">
    <name type="scientific">Methanomethylophilus alvi</name>
    <dbReference type="NCBI Taxonomy" id="1291540"/>
    <lineage>
        <taxon>Archaea</taxon>
        <taxon>Methanobacteriati</taxon>
        <taxon>Thermoplasmatota</taxon>
        <taxon>Thermoplasmata</taxon>
        <taxon>Methanomassiliicoccales</taxon>
        <taxon>Methanomethylophilaceae</taxon>
        <taxon>Methanomethylophilus</taxon>
    </lineage>
</organism>
<dbReference type="InterPro" id="IPR020541">
    <property type="entry name" value="Chorismate_synthase_CS"/>
</dbReference>
<dbReference type="GO" id="GO:0009073">
    <property type="term" value="P:aromatic amino acid family biosynthetic process"/>
    <property type="evidence" value="ECO:0007669"/>
    <property type="project" value="UniProtKB-KW"/>
</dbReference>
<evidence type="ECO:0000313" key="8">
    <source>
        <dbReference type="EMBL" id="AYQ54516.1"/>
    </source>
</evidence>
<keyword evidence="4 7" id="KW-0028">Amino-acid biosynthesis</keyword>
<dbReference type="GO" id="GO:0010181">
    <property type="term" value="F:FMN binding"/>
    <property type="evidence" value="ECO:0007669"/>
    <property type="project" value="TreeGrafter"/>
</dbReference>
<dbReference type="PANTHER" id="PTHR21085">
    <property type="entry name" value="CHORISMATE SYNTHASE"/>
    <property type="match status" value="1"/>
</dbReference>
<dbReference type="CDD" id="cd07304">
    <property type="entry name" value="Chorismate_synthase"/>
    <property type="match status" value="1"/>
</dbReference>
<dbReference type="HAMAP" id="MF_00300">
    <property type="entry name" value="Chorismate_synth"/>
    <property type="match status" value="1"/>
</dbReference>
<comment type="similarity">
    <text evidence="2 7">Belongs to the chorismate synthase family.</text>
</comment>
<comment type="function">
    <text evidence="7">Catalyzes the anti-1,4-elimination of the C-3 phosphate and the C-6 proR hydrogen from 5-enolpyruvylshikimate-3-phosphate (EPSP) to yield chorismate, which is the branch point compound that serves as the starting substrate for the three terminal pathways of aromatic amino acid biosynthesis. This reaction introduces a second double bond into the aromatic ring system.</text>
</comment>
<dbReference type="Pfam" id="PF01264">
    <property type="entry name" value="Chorismate_synt"/>
    <property type="match status" value="1"/>
</dbReference>
<dbReference type="NCBIfam" id="TIGR00033">
    <property type="entry name" value="aroC"/>
    <property type="match status" value="1"/>
</dbReference>
<dbReference type="InterPro" id="IPR000453">
    <property type="entry name" value="Chorismate_synth"/>
</dbReference>
<dbReference type="GO" id="GO:0008652">
    <property type="term" value="P:amino acid biosynthetic process"/>
    <property type="evidence" value="ECO:0007669"/>
    <property type="project" value="UniProtKB-KW"/>
</dbReference>
<dbReference type="UniPathway" id="UPA00053">
    <property type="reaction ID" value="UER00090"/>
</dbReference>
<feature type="binding site" evidence="7">
    <location>
        <position position="324"/>
    </location>
    <ligand>
        <name>FMN</name>
        <dbReference type="ChEBI" id="CHEBI:58210"/>
    </ligand>
</feature>
<keyword evidence="7" id="KW-0274">FAD</keyword>
<keyword evidence="5 7" id="KW-0057">Aromatic amino acid biosynthesis</keyword>
<dbReference type="GO" id="GO:0004107">
    <property type="term" value="F:chorismate synthase activity"/>
    <property type="evidence" value="ECO:0007669"/>
    <property type="project" value="UniProtKB-UniRule"/>
</dbReference>
<comment type="cofactor">
    <cofactor evidence="7">
        <name>FMNH2</name>
        <dbReference type="ChEBI" id="CHEBI:57618"/>
    </cofactor>
    <text evidence="7">Reduced FMN (FMNH(2)).</text>
</comment>
<evidence type="ECO:0000256" key="7">
    <source>
        <dbReference type="HAMAP-Rule" id="MF_00300"/>
    </source>
</evidence>
<evidence type="ECO:0000256" key="1">
    <source>
        <dbReference type="ARBA" id="ARBA00005044"/>
    </source>
</evidence>
<feature type="binding site" evidence="7">
    <location>
        <position position="46"/>
    </location>
    <ligand>
        <name>NADP(+)</name>
        <dbReference type="ChEBI" id="CHEBI:58349"/>
    </ligand>
</feature>
<dbReference type="EMBL" id="CP017686">
    <property type="protein sequence ID" value="AYQ54516.1"/>
    <property type="molecule type" value="Genomic_DNA"/>
</dbReference>
<keyword evidence="7" id="KW-0288">FMN</keyword>
<dbReference type="SUPFAM" id="SSF103263">
    <property type="entry name" value="Chorismate synthase, AroC"/>
    <property type="match status" value="1"/>
</dbReference>
<dbReference type="GO" id="GO:0005829">
    <property type="term" value="C:cytosol"/>
    <property type="evidence" value="ECO:0007669"/>
    <property type="project" value="TreeGrafter"/>
</dbReference>
<dbReference type="InterPro" id="IPR035904">
    <property type="entry name" value="Chorismate_synth_AroC_sf"/>
</dbReference>
<comment type="pathway">
    <text evidence="1 7">Metabolic intermediate biosynthesis; chorismate biosynthesis; chorismate from D-erythrose 4-phosphate and phosphoenolpyruvate: step 7/7.</text>
</comment>
<protein>
    <recommendedName>
        <fullName evidence="3 7">Chorismate synthase</fullName>
        <shortName evidence="7">CS</shortName>
        <ecNumber evidence="3 7">4.2.3.5</ecNumber>
    </recommendedName>
    <alternativeName>
        <fullName evidence="7">5-enolpyruvylshikimate-3-phosphate phospholyase</fullName>
    </alternativeName>
</protein>
<accession>A0A3G3IF69</accession>
<keyword evidence="7" id="KW-0521">NADP</keyword>
<dbReference type="Gene3D" id="3.60.150.10">
    <property type="entry name" value="Chorismate synthase AroC"/>
    <property type="match status" value="1"/>
</dbReference>
<feature type="binding site" evidence="7">
    <location>
        <position position="282"/>
    </location>
    <ligand>
        <name>FMN</name>
        <dbReference type="ChEBI" id="CHEBI:58210"/>
    </ligand>
</feature>
<dbReference type="AlphaFoldDB" id="A0A3G3IF69"/>